<evidence type="ECO:0000313" key="5">
    <source>
        <dbReference type="Proteomes" id="UP001595075"/>
    </source>
</evidence>
<dbReference type="PANTHER" id="PTHR22765:SF413">
    <property type="entry name" value="FINGER DOMAIN PROTEIN, PUTATIVE (AFU_ORTHOLOGUE AFUA_1G04600)-RELATED"/>
    <property type="match status" value="1"/>
</dbReference>
<dbReference type="InterPro" id="IPR013083">
    <property type="entry name" value="Znf_RING/FYVE/PHD"/>
</dbReference>
<dbReference type="PANTHER" id="PTHR22765">
    <property type="entry name" value="RING FINGER AND PROTEASE ASSOCIATED DOMAIN-CONTAINING"/>
    <property type="match status" value="1"/>
</dbReference>
<dbReference type="EMBL" id="JAZHXI010000024">
    <property type="protein sequence ID" value="KAL2060002.1"/>
    <property type="molecule type" value="Genomic_DNA"/>
</dbReference>
<keyword evidence="2" id="KW-1133">Transmembrane helix</keyword>
<organism evidence="4 5">
    <name type="scientific">Oculimacula yallundae</name>
    <dbReference type="NCBI Taxonomy" id="86028"/>
    <lineage>
        <taxon>Eukaryota</taxon>
        <taxon>Fungi</taxon>
        <taxon>Dikarya</taxon>
        <taxon>Ascomycota</taxon>
        <taxon>Pezizomycotina</taxon>
        <taxon>Leotiomycetes</taxon>
        <taxon>Helotiales</taxon>
        <taxon>Ploettnerulaceae</taxon>
        <taxon>Oculimacula</taxon>
    </lineage>
</organism>
<protein>
    <recommendedName>
        <fullName evidence="3">RING-type domain-containing protein</fullName>
    </recommendedName>
</protein>
<dbReference type="SMART" id="SM00184">
    <property type="entry name" value="RING"/>
    <property type="match status" value="1"/>
</dbReference>
<keyword evidence="2" id="KW-0812">Transmembrane</keyword>
<sequence>MIAINDIETFVLLLPNDEWSDTKYNADTVVAQLRSNVSFTQFADDNLQTLSTRNADQDGTIAGFLYVPDLNTDDGCYNISQQYVPSNVTRSANLPQTDFTLIALAPWINVECTVSYMAAARLAPVRALVFYQPGNDTTTPEPDSKAWDLQDGGNWKTVHPFPVYAIPGAMGSTLMHQLSLYSGNMTDVPHGHELTELPDIDVRDYVRLYTQIGLSTKTVLPTLWIYFLVVVAVLVICLGAISGLMHCVQRSRRKSLRRRVANGEVDLEALGIKRLRVPTSDIDRLPLFIYVSEDERSLPASPKQKEHFVSIDQRDDFSSASTVLNSQIDDLISTAPTSELAVIDEKISEPEITFVHKFLPYVQPTCPICLEDYESGISEIRELPCGHIFHPECIDTFLANNSSLCPMCKKSALPLGSCPTTITNAMVRRERNLRQIRSRVTAEPEINEADDIEAYGARRRLRELKANLRKTLLSPTRGIQPLPLQPQPVFVAHPGSGREPNNEVTSFELSREDLVELRIRELQAGQIPIRDPDLADQRLRPKWRQNLSKAFPGF</sequence>
<evidence type="ECO:0000256" key="2">
    <source>
        <dbReference type="SAM" id="Phobius"/>
    </source>
</evidence>
<accession>A0ABR4BRG6</accession>
<evidence type="ECO:0000259" key="3">
    <source>
        <dbReference type="PROSITE" id="PS50089"/>
    </source>
</evidence>
<dbReference type="Pfam" id="PF13639">
    <property type="entry name" value="zf-RING_2"/>
    <property type="match status" value="1"/>
</dbReference>
<reference evidence="4 5" key="1">
    <citation type="journal article" date="2024" name="Commun. Biol.">
        <title>Comparative genomic analysis of thermophilic fungi reveals convergent evolutionary adaptations and gene losses.</title>
        <authorList>
            <person name="Steindorff A.S."/>
            <person name="Aguilar-Pontes M.V."/>
            <person name="Robinson A.J."/>
            <person name="Andreopoulos B."/>
            <person name="LaButti K."/>
            <person name="Kuo A."/>
            <person name="Mondo S."/>
            <person name="Riley R."/>
            <person name="Otillar R."/>
            <person name="Haridas S."/>
            <person name="Lipzen A."/>
            <person name="Grimwood J."/>
            <person name="Schmutz J."/>
            <person name="Clum A."/>
            <person name="Reid I.D."/>
            <person name="Moisan M.C."/>
            <person name="Butler G."/>
            <person name="Nguyen T.T.M."/>
            <person name="Dewar K."/>
            <person name="Conant G."/>
            <person name="Drula E."/>
            <person name="Henrissat B."/>
            <person name="Hansel C."/>
            <person name="Singer S."/>
            <person name="Hutchinson M.I."/>
            <person name="de Vries R.P."/>
            <person name="Natvig D.O."/>
            <person name="Powell A.J."/>
            <person name="Tsang A."/>
            <person name="Grigoriev I.V."/>
        </authorList>
    </citation>
    <scope>NUCLEOTIDE SEQUENCE [LARGE SCALE GENOMIC DNA]</scope>
    <source>
        <strain evidence="4 5">CBS 494.80</strain>
    </source>
</reference>
<dbReference type="Proteomes" id="UP001595075">
    <property type="component" value="Unassembled WGS sequence"/>
</dbReference>
<dbReference type="InterPro" id="IPR001841">
    <property type="entry name" value="Znf_RING"/>
</dbReference>
<dbReference type="Gene3D" id="3.30.40.10">
    <property type="entry name" value="Zinc/RING finger domain, C3HC4 (zinc finger)"/>
    <property type="match status" value="1"/>
</dbReference>
<keyword evidence="1" id="KW-0479">Metal-binding</keyword>
<keyword evidence="2" id="KW-0472">Membrane</keyword>
<keyword evidence="1" id="KW-0862">Zinc</keyword>
<dbReference type="SUPFAM" id="SSF57850">
    <property type="entry name" value="RING/U-box"/>
    <property type="match status" value="1"/>
</dbReference>
<feature type="transmembrane region" description="Helical" evidence="2">
    <location>
        <begin position="223"/>
        <end position="248"/>
    </location>
</feature>
<keyword evidence="5" id="KW-1185">Reference proteome</keyword>
<evidence type="ECO:0000313" key="4">
    <source>
        <dbReference type="EMBL" id="KAL2060002.1"/>
    </source>
</evidence>
<dbReference type="PROSITE" id="PS50089">
    <property type="entry name" value="ZF_RING_2"/>
    <property type="match status" value="1"/>
</dbReference>
<feature type="domain" description="RING-type" evidence="3">
    <location>
        <begin position="366"/>
        <end position="409"/>
    </location>
</feature>
<proteinExistence type="predicted"/>
<dbReference type="InterPro" id="IPR051826">
    <property type="entry name" value="E3_ubiquitin-ligase_domain"/>
</dbReference>
<dbReference type="CDD" id="cd16454">
    <property type="entry name" value="RING-H2_PA-TM-RING"/>
    <property type="match status" value="1"/>
</dbReference>
<name>A0ABR4BRG6_9HELO</name>
<gene>
    <name evidence="4" type="ORF">VTL71DRAFT_9824</name>
</gene>
<evidence type="ECO:0000256" key="1">
    <source>
        <dbReference type="PROSITE-ProRule" id="PRU00175"/>
    </source>
</evidence>
<comment type="caution">
    <text evidence="4">The sequence shown here is derived from an EMBL/GenBank/DDBJ whole genome shotgun (WGS) entry which is preliminary data.</text>
</comment>
<keyword evidence="1" id="KW-0863">Zinc-finger</keyword>